<evidence type="ECO:0000313" key="2">
    <source>
        <dbReference type="Proteomes" id="UP000004728"/>
    </source>
</evidence>
<gene>
    <name evidence="1" type="ORF">Y88_1453</name>
</gene>
<proteinExistence type="predicted"/>
<dbReference type="HOGENOM" id="CLU_3027811_0_0_5"/>
<comment type="caution">
    <text evidence="1">The sequence shown here is derived from an EMBL/GenBank/DDBJ whole genome shotgun (WGS) entry which is preliminary data.</text>
</comment>
<sequence length="55" mass="6633">MDENGCKHATPHRFSNRIFTSHDNIVDRCCEAWNKLVDQPWRIMTIGRSKWARRF</sequence>
<organism evidence="1 2">
    <name type="scientific">Novosphingobium nitrogenifigens DSM 19370</name>
    <dbReference type="NCBI Taxonomy" id="983920"/>
    <lineage>
        <taxon>Bacteria</taxon>
        <taxon>Pseudomonadati</taxon>
        <taxon>Pseudomonadota</taxon>
        <taxon>Alphaproteobacteria</taxon>
        <taxon>Sphingomonadales</taxon>
        <taxon>Sphingomonadaceae</taxon>
        <taxon>Novosphingobium</taxon>
    </lineage>
</organism>
<dbReference type="Proteomes" id="UP000004728">
    <property type="component" value="Unassembled WGS sequence"/>
</dbReference>
<protein>
    <submittedName>
        <fullName evidence="1">Transposase</fullName>
    </submittedName>
</protein>
<dbReference type="AlphaFoldDB" id="F1ZCT4"/>
<dbReference type="EMBL" id="AEWJ01000059">
    <property type="protein sequence ID" value="EGD57571.1"/>
    <property type="molecule type" value="Genomic_DNA"/>
</dbReference>
<evidence type="ECO:0000313" key="1">
    <source>
        <dbReference type="EMBL" id="EGD57571.1"/>
    </source>
</evidence>
<name>F1ZCT4_9SPHN</name>
<dbReference type="eggNOG" id="COG3335">
    <property type="taxonomic scope" value="Bacteria"/>
</dbReference>
<accession>F1ZCT4</accession>
<dbReference type="OrthoDB" id="2375382at2"/>
<reference evidence="1 2" key="1">
    <citation type="journal article" date="2012" name="J. Bacteriol.">
        <title>Draft Genome Sequence of Novosphingobium nitrogenifigens Y88T.</title>
        <authorList>
            <person name="Strabala T.J."/>
            <person name="Macdonald L."/>
            <person name="Liu V."/>
            <person name="Smit A.M."/>
        </authorList>
    </citation>
    <scope>NUCLEOTIDE SEQUENCE [LARGE SCALE GENOMIC DNA]</scope>
    <source>
        <strain evidence="1 2">DSM 19370</strain>
    </source>
</reference>
<dbReference type="InParanoid" id="F1ZCT4"/>
<keyword evidence="2" id="KW-1185">Reference proteome</keyword>